<dbReference type="SMART" id="SM00822">
    <property type="entry name" value="PKS_KR"/>
    <property type="match status" value="1"/>
</dbReference>
<dbReference type="AlphaFoldDB" id="F3L2S2"/>
<dbReference type="STRING" id="2518989.IMCC3088_1846"/>
<dbReference type="RefSeq" id="WP_009576080.1">
    <property type="nucleotide sequence ID" value="NZ_AEIG01000055.1"/>
</dbReference>
<dbReference type="PRINTS" id="PR00081">
    <property type="entry name" value="GDHRDH"/>
</dbReference>
<dbReference type="InterPro" id="IPR036291">
    <property type="entry name" value="NAD(P)-bd_dom_sf"/>
</dbReference>
<proteinExistence type="inferred from homology"/>
<evidence type="ECO:0000256" key="3">
    <source>
        <dbReference type="RuleBase" id="RU000363"/>
    </source>
</evidence>
<dbReference type="OrthoDB" id="9804774at2"/>
<dbReference type="PANTHER" id="PTHR45024">
    <property type="entry name" value="DEHYDROGENASES, SHORT CHAIN"/>
    <property type="match status" value="1"/>
</dbReference>
<dbReference type="EMBL" id="AEIG01000055">
    <property type="protein sequence ID" value="EGG29390.1"/>
    <property type="molecule type" value="Genomic_DNA"/>
</dbReference>
<evidence type="ECO:0000256" key="2">
    <source>
        <dbReference type="ARBA" id="ARBA00023002"/>
    </source>
</evidence>
<evidence type="ECO:0000256" key="1">
    <source>
        <dbReference type="ARBA" id="ARBA00006484"/>
    </source>
</evidence>
<dbReference type="Pfam" id="PF00106">
    <property type="entry name" value="adh_short"/>
    <property type="match status" value="1"/>
</dbReference>
<dbReference type="InterPro" id="IPR002347">
    <property type="entry name" value="SDR_fam"/>
</dbReference>
<dbReference type="PRINTS" id="PR00080">
    <property type="entry name" value="SDRFAMILY"/>
</dbReference>
<dbReference type="InterPro" id="IPR020904">
    <property type="entry name" value="Sc_DH/Rdtase_CS"/>
</dbReference>
<name>F3L2S2_9GAMM</name>
<keyword evidence="6" id="KW-1185">Reference proteome</keyword>
<evidence type="ECO:0000313" key="5">
    <source>
        <dbReference type="EMBL" id="EGG29390.1"/>
    </source>
</evidence>
<dbReference type="InterPro" id="IPR051687">
    <property type="entry name" value="Peroxisomal_Beta-Oxidation"/>
</dbReference>
<protein>
    <submittedName>
        <fullName evidence="5">Oxidoreductase, short chain dehydrogenase/reductase family</fullName>
    </submittedName>
</protein>
<dbReference type="eggNOG" id="COG1028">
    <property type="taxonomic scope" value="Bacteria"/>
</dbReference>
<dbReference type="GO" id="GO:0016491">
    <property type="term" value="F:oxidoreductase activity"/>
    <property type="evidence" value="ECO:0007669"/>
    <property type="project" value="UniProtKB-KW"/>
</dbReference>
<dbReference type="Proteomes" id="UP000005615">
    <property type="component" value="Unassembled WGS sequence"/>
</dbReference>
<organism evidence="5 6">
    <name type="scientific">Aequoribacter fuscus</name>
    <dbReference type="NCBI Taxonomy" id="2518989"/>
    <lineage>
        <taxon>Bacteria</taxon>
        <taxon>Pseudomonadati</taxon>
        <taxon>Pseudomonadota</taxon>
        <taxon>Gammaproteobacteria</taxon>
        <taxon>Cellvibrionales</taxon>
        <taxon>Halieaceae</taxon>
        <taxon>Aequoribacter</taxon>
    </lineage>
</organism>
<evidence type="ECO:0000313" key="6">
    <source>
        <dbReference type="Proteomes" id="UP000005615"/>
    </source>
</evidence>
<dbReference type="PANTHER" id="PTHR45024:SF2">
    <property type="entry name" value="SCP2 DOMAIN-CONTAINING PROTEIN"/>
    <property type="match status" value="1"/>
</dbReference>
<keyword evidence="2" id="KW-0560">Oxidoreductase</keyword>
<feature type="domain" description="Ketoreductase" evidence="4">
    <location>
        <begin position="4"/>
        <end position="187"/>
    </location>
</feature>
<dbReference type="SUPFAM" id="SSF51735">
    <property type="entry name" value="NAD(P)-binding Rossmann-fold domains"/>
    <property type="match status" value="1"/>
</dbReference>
<sequence>MSQPVAIVTGAGKGLGRAYAHKLASLGIRVVVNNRSHPDQPNSADAVVAEIRALGASAVAEYSSAQDPESGINLLNKALDTWGRLDIVVANAGFDHPQSFHKQSFADFEAIMETNFYGTARLLHAVWPHLRSAGYGRVVVSSSTAGLYGNHGQSAYAASKAALIGLMRSLHHEAKGHDICINAIAPYALTPLTAQWFPENWAALFSAEHVAESLSLLVSSDSHISGKIIITGAGKLREARMQETQALDLTDNAVDDLANLSALETPESASQEFERFLL</sequence>
<comment type="similarity">
    <text evidence="1 3">Belongs to the short-chain dehydrogenases/reductases (SDR) family.</text>
</comment>
<dbReference type="Gene3D" id="3.40.50.720">
    <property type="entry name" value="NAD(P)-binding Rossmann-like Domain"/>
    <property type="match status" value="1"/>
</dbReference>
<comment type="caution">
    <text evidence="5">The sequence shown here is derived from an EMBL/GenBank/DDBJ whole genome shotgun (WGS) entry which is preliminary data.</text>
</comment>
<dbReference type="InterPro" id="IPR057326">
    <property type="entry name" value="KR_dom"/>
</dbReference>
<accession>F3L2S2</accession>
<evidence type="ECO:0000259" key="4">
    <source>
        <dbReference type="SMART" id="SM00822"/>
    </source>
</evidence>
<dbReference type="PROSITE" id="PS00061">
    <property type="entry name" value="ADH_SHORT"/>
    <property type="match status" value="1"/>
</dbReference>
<gene>
    <name evidence="5" type="ORF">IMCC3088_1846</name>
</gene>
<reference evidence="5 6" key="1">
    <citation type="journal article" date="2011" name="J. Bacteriol.">
        <title>Genome sequence of strain IMCC3088, a proteorhodopsin-containing marine bacterium belonging to the OM60/NOR5 clade.</title>
        <authorList>
            <person name="Jang Y."/>
            <person name="Oh H.M."/>
            <person name="Kang I."/>
            <person name="Lee K."/>
            <person name="Yang S.J."/>
            <person name="Cho J.C."/>
        </authorList>
    </citation>
    <scope>NUCLEOTIDE SEQUENCE [LARGE SCALE GENOMIC DNA]</scope>
    <source>
        <strain evidence="5 6">IMCC3088</strain>
    </source>
</reference>